<reference evidence="1 2" key="1">
    <citation type="submission" date="2018-06" db="EMBL/GenBank/DDBJ databases">
        <authorList>
            <consortium name="Pathogen Informatics"/>
            <person name="Doyle S."/>
        </authorList>
    </citation>
    <scope>NUCLEOTIDE SEQUENCE [LARGE SCALE GENOMIC DNA]</scope>
    <source>
        <strain evidence="1 2">NCTC10571</strain>
    </source>
</reference>
<organism evidence="1 2">
    <name type="scientific">Megamonas hypermegale</name>
    <dbReference type="NCBI Taxonomy" id="158847"/>
    <lineage>
        <taxon>Bacteria</taxon>
        <taxon>Bacillati</taxon>
        <taxon>Bacillota</taxon>
        <taxon>Negativicutes</taxon>
        <taxon>Selenomonadales</taxon>
        <taxon>Selenomonadaceae</taxon>
        <taxon>Megamonas</taxon>
    </lineage>
</organism>
<accession>A0A378NPJ9</accession>
<dbReference type="RefSeq" id="WP_115150978.1">
    <property type="nucleotide sequence ID" value="NZ_UGPP01000001.1"/>
</dbReference>
<sequence length="116" mass="13676">MNNKSIPPIYENFTQLNNGEIPQFDYIKIYHSFLKLKLKANELILFSLLYQECEADAVYKKGLNYLCKRTNTTKHTVLSCLSVLIDRNLIIKKQGTNRNPSEYHINYQVLQQYIDQ</sequence>
<gene>
    <name evidence="1" type="ORF">NCTC10571_00404</name>
</gene>
<evidence type="ECO:0000313" key="1">
    <source>
        <dbReference type="EMBL" id="STY70281.1"/>
    </source>
</evidence>
<name>A0A378NPJ9_9FIRM</name>
<dbReference type="Proteomes" id="UP000255234">
    <property type="component" value="Unassembled WGS sequence"/>
</dbReference>
<protein>
    <submittedName>
        <fullName evidence="1">Uncharacterized protein</fullName>
    </submittedName>
</protein>
<proteinExistence type="predicted"/>
<dbReference type="EMBL" id="UGPP01000001">
    <property type="protein sequence ID" value="STY70281.1"/>
    <property type="molecule type" value="Genomic_DNA"/>
</dbReference>
<dbReference type="AlphaFoldDB" id="A0A378NPJ9"/>
<evidence type="ECO:0000313" key="2">
    <source>
        <dbReference type="Proteomes" id="UP000255234"/>
    </source>
</evidence>